<evidence type="ECO:0000256" key="2">
    <source>
        <dbReference type="ARBA" id="ARBA00022980"/>
    </source>
</evidence>
<organism evidence="4">
    <name type="scientific">Protohalopteris sp</name>
    <dbReference type="NCBI Taxonomy" id="2843287"/>
    <lineage>
        <taxon>Eukaryota</taxon>
        <taxon>Sar</taxon>
        <taxon>Stramenopiles</taxon>
        <taxon>Ochrophyta</taxon>
        <taxon>PX clade</taxon>
        <taxon>Phaeophyceae</taxon>
        <taxon>Sphacelariales</taxon>
        <taxon>Stypocaulaceae</taxon>
        <taxon>Protohalopteris</taxon>
    </lineage>
</organism>
<name>A0A8F0JY29_9PHAE</name>
<dbReference type="NCBIfam" id="TIGR00012">
    <property type="entry name" value="L29"/>
    <property type="match status" value="1"/>
</dbReference>
<dbReference type="EMBL" id="MZ156028">
    <property type="protein sequence ID" value="QWK41870.1"/>
    <property type="molecule type" value="Genomic_DNA"/>
</dbReference>
<proteinExistence type="inferred from homology"/>
<dbReference type="Gene3D" id="1.10.287.310">
    <property type="match status" value="1"/>
</dbReference>
<dbReference type="AlphaFoldDB" id="A0A8F0JY29"/>
<dbReference type="GO" id="GO:0003735">
    <property type="term" value="F:structural constituent of ribosome"/>
    <property type="evidence" value="ECO:0007669"/>
    <property type="project" value="InterPro"/>
</dbReference>
<sequence length="72" mass="8614">MSLPTIAEIKQLKVEDLENEILIIKKQLFKLRVYRGTKQTFKPHQFKHAKHRLSQLLTVQKNNKKFTLNIKE</sequence>
<dbReference type="GO" id="GO:0006412">
    <property type="term" value="P:translation"/>
    <property type="evidence" value="ECO:0007669"/>
    <property type="project" value="InterPro"/>
</dbReference>
<keyword evidence="2 4" id="KW-0689">Ribosomal protein</keyword>
<keyword evidence="3" id="KW-0687">Ribonucleoprotein</keyword>
<evidence type="ECO:0000256" key="1">
    <source>
        <dbReference type="ARBA" id="ARBA00009254"/>
    </source>
</evidence>
<dbReference type="InterPro" id="IPR001854">
    <property type="entry name" value="Ribosomal_uL29"/>
</dbReference>
<reference evidence="4" key="1">
    <citation type="journal article" date="2021" name="Genome Biol. Evol.">
        <title>Genomic rearrangements and sequence evolution across brown algal organelles.</title>
        <authorList>
            <person name="Starko S."/>
            <person name="Bringloe T.T."/>
            <person name="Gomez M.S."/>
            <person name="Darby H."/>
            <person name="Graham S.W."/>
            <person name="Martone P.T."/>
        </authorList>
    </citation>
    <scope>NUCLEOTIDE SEQUENCE</scope>
</reference>
<evidence type="ECO:0000256" key="3">
    <source>
        <dbReference type="ARBA" id="ARBA00023274"/>
    </source>
</evidence>
<dbReference type="Pfam" id="PF00831">
    <property type="entry name" value="Ribosomal_L29"/>
    <property type="match status" value="1"/>
</dbReference>
<comment type="similarity">
    <text evidence="1">Belongs to the universal ribosomal protein uL29 family.</text>
</comment>
<gene>
    <name evidence="4" type="primary">rpl29</name>
</gene>
<keyword evidence="4" id="KW-0934">Plastid</keyword>
<geneLocation type="plastid" evidence="4"/>
<dbReference type="HAMAP" id="MF_00374">
    <property type="entry name" value="Ribosomal_uL29"/>
    <property type="match status" value="1"/>
</dbReference>
<accession>A0A8F0JY29</accession>
<dbReference type="SUPFAM" id="SSF46561">
    <property type="entry name" value="Ribosomal protein L29 (L29p)"/>
    <property type="match status" value="1"/>
</dbReference>
<dbReference type="GO" id="GO:1990904">
    <property type="term" value="C:ribonucleoprotein complex"/>
    <property type="evidence" value="ECO:0007669"/>
    <property type="project" value="UniProtKB-KW"/>
</dbReference>
<protein>
    <submittedName>
        <fullName evidence="4">Ribosomal protein L29</fullName>
    </submittedName>
</protein>
<evidence type="ECO:0000313" key="4">
    <source>
        <dbReference type="EMBL" id="QWK41870.1"/>
    </source>
</evidence>
<dbReference type="InterPro" id="IPR036049">
    <property type="entry name" value="Ribosomal_uL29_sf"/>
</dbReference>
<dbReference type="GO" id="GO:0005840">
    <property type="term" value="C:ribosome"/>
    <property type="evidence" value="ECO:0007669"/>
    <property type="project" value="UniProtKB-KW"/>
</dbReference>